<keyword evidence="4 6" id="KW-0472">Membrane</keyword>
<name>A0A9P7YKR1_9HELO</name>
<gene>
    <name evidence="8" type="ORF">BJ875DRAFT_374471</name>
</gene>
<feature type="transmembrane region" description="Helical" evidence="6">
    <location>
        <begin position="54"/>
        <end position="77"/>
    </location>
</feature>
<evidence type="ECO:0000313" key="8">
    <source>
        <dbReference type="EMBL" id="KAG9235330.1"/>
    </source>
</evidence>
<dbReference type="InterPro" id="IPR049326">
    <property type="entry name" value="Rhodopsin_dom_fungi"/>
</dbReference>
<feature type="transmembrane region" description="Helical" evidence="6">
    <location>
        <begin position="133"/>
        <end position="156"/>
    </location>
</feature>
<dbReference type="GO" id="GO:0016020">
    <property type="term" value="C:membrane"/>
    <property type="evidence" value="ECO:0007669"/>
    <property type="project" value="UniProtKB-SubCell"/>
</dbReference>
<comment type="similarity">
    <text evidence="5">Belongs to the SAT4 family.</text>
</comment>
<evidence type="ECO:0000256" key="6">
    <source>
        <dbReference type="SAM" id="Phobius"/>
    </source>
</evidence>
<feature type="transmembrane region" description="Helical" evidence="6">
    <location>
        <begin position="219"/>
        <end position="239"/>
    </location>
</feature>
<comment type="subcellular location">
    <subcellularLocation>
        <location evidence="1">Membrane</location>
        <topology evidence="1">Multi-pass membrane protein</topology>
    </subcellularLocation>
</comment>
<evidence type="ECO:0000256" key="5">
    <source>
        <dbReference type="ARBA" id="ARBA00038359"/>
    </source>
</evidence>
<proteinExistence type="inferred from homology"/>
<dbReference type="PANTHER" id="PTHR33048">
    <property type="entry name" value="PTH11-LIKE INTEGRAL MEMBRANE PROTEIN (AFU_ORTHOLOGUE AFUA_5G11245)"/>
    <property type="match status" value="1"/>
</dbReference>
<feature type="transmembrane region" description="Helical" evidence="6">
    <location>
        <begin position="17"/>
        <end position="34"/>
    </location>
</feature>
<comment type="caution">
    <text evidence="8">The sequence shown here is derived from an EMBL/GenBank/DDBJ whole genome shotgun (WGS) entry which is preliminary data.</text>
</comment>
<feature type="non-terminal residue" evidence="8">
    <location>
        <position position="1"/>
    </location>
</feature>
<dbReference type="AlphaFoldDB" id="A0A9P7YKR1"/>
<dbReference type="Proteomes" id="UP000824998">
    <property type="component" value="Unassembled WGS sequence"/>
</dbReference>
<protein>
    <recommendedName>
        <fullName evidence="7">Rhodopsin domain-containing protein</fullName>
    </recommendedName>
</protein>
<evidence type="ECO:0000256" key="2">
    <source>
        <dbReference type="ARBA" id="ARBA00022692"/>
    </source>
</evidence>
<feature type="transmembrane region" description="Helical" evidence="6">
    <location>
        <begin position="177"/>
        <end position="199"/>
    </location>
</feature>
<keyword evidence="9" id="KW-1185">Reference proteome</keyword>
<evidence type="ECO:0000256" key="4">
    <source>
        <dbReference type="ARBA" id="ARBA00023136"/>
    </source>
</evidence>
<dbReference type="PANTHER" id="PTHR33048:SF47">
    <property type="entry name" value="INTEGRAL MEMBRANE PROTEIN-RELATED"/>
    <property type="match status" value="1"/>
</dbReference>
<evidence type="ECO:0000256" key="1">
    <source>
        <dbReference type="ARBA" id="ARBA00004141"/>
    </source>
</evidence>
<keyword evidence="2 6" id="KW-0812">Transmembrane</keyword>
<feature type="domain" description="Rhodopsin" evidence="7">
    <location>
        <begin position="34"/>
        <end position="279"/>
    </location>
</feature>
<evidence type="ECO:0000259" key="7">
    <source>
        <dbReference type="Pfam" id="PF20684"/>
    </source>
</evidence>
<keyword evidence="3 6" id="KW-1133">Transmembrane helix</keyword>
<evidence type="ECO:0000256" key="3">
    <source>
        <dbReference type="ARBA" id="ARBA00022989"/>
    </source>
</evidence>
<feature type="transmembrane region" description="Helical" evidence="6">
    <location>
        <begin position="98"/>
        <end position="121"/>
    </location>
</feature>
<dbReference type="InterPro" id="IPR052337">
    <property type="entry name" value="SAT4-like"/>
</dbReference>
<dbReference type="EMBL" id="MU251435">
    <property type="protein sequence ID" value="KAG9235330.1"/>
    <property type="molecule type" value="Genomic_DNA"/>
</dbReference>
<reference evidence="8" key="1">
    <citation type="journal article" date="2021" name="IMA Fungus">
        <title>Genomic characterization of three marine fungi, including Emericellopsis atlantica sp. nov. with signatures of a generalist lifestyle and marine biomass degradation.</title>
        <authorList>
            <person name="Hagestad O.C."/>
            <person name="Hou L."/>
            <person name="Andersen J.H."/>
            <person name="Hansen E.H."/>
            <person name="Altermark B."/>
            <person name="Li C."/>
            <person name="Kuhnert E."/>
            <person name="Cox R.J."/>
            <person name="Crous P.W."/>
            <person name="Spatafora J.W."/>
            <person name="Lail K."/>
            <person name="Amirebrahimi M."/>
            <person name="Lipzen A."/>
            <person name="Pangilinan J."/>
            <person name="Andreopoulos W."/>
            <person name="Hayes R.D."/>
            <person name="Ng V."/>
            <person name="Grigoriev I.V."/>
            <person name="Jackson S.A."/>
            <person name="Sutton T.D.S."/>
            <person name="Dobson A.D.W."/>
            <person name="Rama T."/>
        </authorList>
    </citation>
    <scope>NUCLEOTIDE SEQUENCE</scope>
    <source>
        <strain evidence="8">TRa018bII</strain>
    </source>
</reference>
<evidence type="ECO:0000313" key="9">
    <source>
        <dbReference type="Proteomes" id="UP000824998"/>
    </source>
</evidence>
<dbReference type="Pfam" id="PF20684">
    <property type="entry name" value="Fung_rhodopsin"/>
    <property type="match status" value="1"/>
</dbReference>
<accession>A0A9P7YKR1</accession>
<sequence>VADAMAGETLPDRKNEIVAAMITITTVATFFTFWRLYVRYKLNPKFGWKGLSDYLIAAAVLFHIATNVLSVTSAFYGNGKLDRDPDLTPARKRVCNKLLFISSVCNITTMFLIRLSVASYLVNLYFSRGYKTLVWITVAIVIICNFLLPSVNFYAYCRPIAMRWDPRVKGKCLTTRIRLMSAYAQASANIVTDLVYTASPIVYLMQVKLPKRTQWGVRVVFLFALSGTILSIIKLFWLYRILQLKRDYLYEGVSLTLISGLEVGVGMITANLPPLRKTFEGILGRVLPASMLSSTSRGTPSDGMGHACNSTVKRSRMDETARSDDGESEVGILEDYGKKGPGIWKTTRVTIENYEDAEGIQPHGARTRM</sequence>
<organism evidence="8 9">
    <name type="scientific">Amylocarpus encephaloides</name>
    <dbReference type="NCBI Taxonomy" id="45428"/>
    <lineage>
        <taxon>Eukaryota</taxon>
        <taxon>Fungi</taxon>
        <taxon>Dikarya</taxon>
        <taxon>Ascomycota</taxon>
        <taxon>Pezizomycotina</taxon>
        <taxon>Leotiomycetes</taxon>
        <taxon>Helotiales</taxon>
        <taxon>Helotiales incertae sedis</taxon>
        <taxon>Amylocarpus</taxon>
    </lineage>
</organism>
<dbReference type="OrthoDB" id="4682787at2759"/>